<feature type="compositionally biased region" description="Basic and acidic residues" evidence="5">
    <location>
        <begin position="351"/>
        <end position="361"/>
    </location>
</feature>
<dbReference type="RefSeq" id="XP_032821204.1">
    <property type="nucleotide sequence ID" value="XM_032965313.1"/>
</dbReference>
<accession>A0AAJ7TPJ5</accession>
<dbReference type="InterPro" id="IPR057288">
    <property type="entry name" value="PH_PLEKHM2"/>
</dbReference>
<dbReference type="InterPro" id="IPR047327">
    <property type="entry name" value="RUN_PLEKHM2"/>
</dbReference>
<dbReference type="GO" id="GO:0010008">
    <property type="term" value="C:endosome membrane"/>
    <property type="evidence" value="ECO:0007669"/>
    <property type="project" value="TreeGrafter"/>
</dbReference>
<dbReference type="GO" id="GO:0007030">
    <property type="term" value="P:Golgi organization"/>
    <property type="evidence" value="ECO:0007669"/>
    <property type="project" value="TreeGrafter"/>
</dbReference>
<feature type="compositionally biased region" description="Polar residues" evidence="5">
    <location>
        <begin position="297"/>
        <end position="306"/>
    </location>
</feature>
<keyword evidence="4" id="KW-0458">Lysosome</keyword>
<gene>
    <name evidence="9" type="primary">PLEKHM2</name>
</gene>
<dbReference type="InterPro" id="IPR053015">
    <property type="entry name" value="PH_domain-containing_M2"/>
</dbReference>
<dbReference type="PANTHER" id="PTHR46556">
    <property type="entry name" value="PLECKSTRIN HOMOLOGY DOMAIN-CONTAINING FAMILY M MEMBER 2"/>
    <property type="match status" value="1"/>
</dbReference>
<evidence type="ECO:0000313" key="8">
    <source>
        <dbReference type="Proteomes" id="UP001318040"/>
    </source>
</evidence>
<dbReference type="Pfam" id="PF00169">
    <property type="entry name" value="PH"/>
    <property type="match status" value="1"/>
</dbReference>
<dbReference type="PROSITE" id="PS50003">
    <property type="entry name" value="PH_DOMAIN"/>
    <property type="match status" value="1"/>
</dbReference>
<keyword evidence="8" id="KW-1185">Reference proteome</keyword>
<dbReference type="SMART" id="SM00593">
    <property type="entry name" value="RUN"/>
    <property type="match status" value="1"/>
</dbReference>
<dbReference type="InterPro" id="IPR037213">
    <property type="entry name" value="Run_dom_sf"/>
</dbReference>
<comment type="subcellular location">
    <subcellularLocation>
        <location evidence="1">Cytoplasm</location>
    </subcellularLocation>
    <subcellularLocation>
        <location evidence="2">Lysosome membrane</location>
    </subcellularLocation>
</comment>
<evidence type="ECO:0000256" key="2">
    <source>
        <dbReference type="ARBA" id="ARBA00004656"/>
    </source>
</evidence>
<feature type="domain" description="RUN" evidence="7">
    <location>
        <begin position="45"/>
        <end position="167"/>
    </location>
</feature>
<dbReference type="CTD" id="23207"/>
<evidence type="ECO:0000259" key="7">
    <source>
        <dbReference type="PROSITE" id="PS50826"/>
    </source>
</evidence>
<keyword evidence="3" id="KW-0963">Cytoplasm</keyword>
<dbReference type="Gene3D" id="1.20.58.900">
    <property type="match status" value="1"/>
</dbReference>
<evidence type="ECO:0000256" key="3">
    <source>
        <dbReference type="ARBA" id="ARBA00022490"/>
    </source>
</evidence>
<evidence type="ECO:0000256" key="4">
    <source>
        <dbReference type="ARBA" id="ARBA00023228"/>
    </source>
</evidence>
<dbReference type="InterPro" id="IPR011993">
    <property type="entry name" value="PH-like_dom_sf"/>
</dbReference>
<dbReference type="SMART" id="SM00233">
    <property type="entry name" value="PH"/>
    <property type="match status" value="1"/>
</dbReference>
<feature type="compositionally biased region" description="Basic and acidic residues" evidence="5">
    <location>
        <begin position="543"/>
        <end position="564"/>
    </location>
</feature>
<feature type="region of interest" description="Disordered" evidence="5">
    <location>
        <begin position="534"/>
        <end position="570"/>
    </location>
</feature>
<dbReference type="FunFam" id="1.20.58.900:FF:000004">
    <property type="entry name" value="pleckstrin homology domain-containing family M member 2 isoform X2"/>
    <property type="match status" value="1"/>
</dbReference>
<reference evidence="9" key="1">
    <citation type="submission" date="2025-08" db="UniProtKB">
        <authorList>
            <consortium name="RefSeq"/>
        </authorList>
    </citation>
    <scope>IDENTIFICATION</scope>
    <source>
        <tissue evidence="9">Sperm</tissue>
    </source>
</reference>
<organism evidence="8 9">
    <name type="scientific">Petromyzon marinus</name>
    <name type="common">Sea lamprey</name>
    <dbReference type="NCBI Taxonomy" id="7757"/>
    <lineage>
        <taxon>Eukaryota</taxon>
        <taxon>Metazoa</taxon>
        <taxon>Chordata</taxon>
        <taxon>Craniata</taxon>
        <taxon>Vertebrata</taxon>
        <taxon>Cyclostomata</taxon>
        <taxon>Hyperoartia</taxon>
        <taxon>Petromyzontiformes</taxon>
        <taxon>Petromyzontidae</taxon>
        <taxon>Petromyzon</taxon>
    </lineage>
</organism>
<name>A0AAJ7TPJ5_PETMA</name>
<evidence type="ECO:0000256" key="1">
    <source>
        <dbReference type="ARBA" id="ARBA00004496"/>
    </source>
</evidence>
<evidence type="ECO:0000313" key="9">
    <source>
        <dbReference type="RefSeq" id="XP_032821204.1"/>
    </source>
</evidence>
<dbReference type="Proteomes" id="UP001318040">
    <property type="component" value="Chromosome 34"/>
</dbReference>
<dbReference type="GO" id="GO:0005765">
    <property type="term" value="C:lysosomal membrane"/>
    <property type="evidence" value="ECO:0007669"/>
    <property type="project" value="UniProtKB-SubCell"/>
</dbReference>
<dbReference type="InterPro" id="IPR004012">
    <property type="entry name" value="Run_dom"/>
</dbReference>
<dbReference type="SUPFAM" id="SSF140741">
    <property type="entry name" value="RUN domain-like"/>
    <property type="match status" value="1"/>
</dbReference>
<protein>
    <submittedName>
        <fullName evidence="9">Pleckstrin homology domain-containing family M member 2 isoform X2</fullName>
    </submittedName>
</protein>
<dbReference type="PROSITE" id="PS50826">
    <property type="entry name" value="RUN"/>
    <property type="match status" value="1"/>
</dbReference>
<dbReference type="InterPro" id="IPR001849">
    <property type="entry name" value="PH_domain"/>
</dbReference>
<dbReference type="Gene3D" id="2.30.29.30">
    <property type="entry name" value="Pleckstrin-homology domain (PH domain)/Phosphotyrosine-binding domain (PTB)"/>
    <property type="match status" value="1"/>
</dbReference>
<dbReference type="Pfam" id="PF23142">
    <property type="entry name" value="PH_PLEKHM2"/>
    <property type="match status" value="1"/>
</dbReference>
<sequence length="1051" mass="114290">MEGVKLKDRILENISWSIKKLQGSFVPCQREEEEDVSVGSQPTVRNHDRLLHRVCEHLDHALLHGLQHIPAGYWPLVMHFTRSDAVATISALHHVTTSLGRSRAWLYLALNESSLESYLRLFSENPVLLRSHYSGSALVCSSDHLNLFLTLVSGLEFIHFELELDAPYLDLAAYMPDPYRPVLPDDLHGHSPSCRGSCQGGSCQGGCSDSASLESGNSANLEWDDSAIAPSSEDFDFQDVFEPCMCVTDATDTDSLAEPLHSPDAAGIVGTMGTTGTTAAKREREGGVTAAQRGSWHRQNPFSSPNLGLRGDPTDEVGGRAIPASSGDADHDHSPLEVIRLTTRRRKRHDNGRARGADGQRHGSGGGSEAETALQPDIVLQWDAVKRPSSALQPDVILQPSALRQAGKAGEAGELGGAKEPGDESQPDTAQRVDTEPWQVGLVSGSEQRGANRPGLEMSRAKGPVQSRNLRLNIANPLNDDEGAERVGCRGNGDAEEEEEGEGEQHQSVHVLLSSHLSSAQRYTLAHTDEEQWTLGDDAVDSDGVRPSEDGHLDKLHNHTEHNRPSGVASSVDCYGERGCGADDGCAGDCRCQNGNCAHDCGGTGHRDNVEAENGTALTGDRDADGEDTETDDAAMGRPLQHRAEISVDNNLLLLLMLHVFREDEEQLYKMLKLTTGHAEGAVRSLFVVLTDCHVYLVRKGTAEKPFAVERATPYHQLAAVRVGVHGQAVRLDDASQRQHTWIDTAEHGLTEFLLLSLTAALVRGCREPPYPRTHTETSETHPTLMAFVARETPCPLSEVHVACYSYVHWEEVHQQCAPGSGCAAAGCLQASRCPQGPGCVPYKEELLVYRTTGRMGGHTWKPCYLVLSSGILYQYEDSTGVTPLMSLSMSGGGCGGCLRVRDAEQPHSFQVLLTGRPPLRLAARSEPSVSHWLQAICQAVSHGVCVRVPAVPGVLLLTRNDLFLCHEDAETRFIRSLGRLPLPCIVRARTHDMRHACSLVREGADSQCVLGWDLSFSCDSELRRFLSGLALAWESIFQVPLPQEVQRDGS</sequence>
<proteinExistence type="predicted"/>
<feature type="region of interest" description="Disordered" evidence="5">
    <location>
        <begin position="279"/>
        <end position="372"/>
    </location>
</feature>
<dbReference type="PANTHER" id="PTHR46556:SF1">
    <property type="entry name" value="PLECKSTRIN HOMOLOGY DOMAIN-CONTAINING FAMILY M MEMBER 2"/>
    <property type="match status" value="1"/>
</dbReference>
<dbReference type="GO" id="GO:0032880">
    <property type="term" value="P:regulation of protein localization"/>
    <property type="evidence" value="ECO:0007669"/>
    <property type="project" value="TreeGrafter"/>
</dbReference>
<evidence type="ECO:0000256" key="5">
    <source>
        <dbReference type="SAM" id="MobiDB-lite"/>
    </source>
</evidence>
<dbReference type="GO" id="GO:0019894">
    <property type="term" value="F:kinesin binding"/>
    <property type="evidence" value="ECO:0007669"/>
    <property type="project" value="TreeGrafter"/>
</dbReference>
<dbReference type="Pfam" id="PF02759">
    <property type="entry name" value="RUN"/>
    <property type="match status" value="1"/>
</dbReference>
<feature type="compositionally biased region" description="Acidic residues" evidence="5">
    <location>
        <begin position="624"/>
        <end position="633"/>
    </location>
</feature>
<feature type="region of interest" description="Disordered" evidence="5">
    <location>
        <begin position="404"/>
        <end position="508"/>
    </location>
</feature>
<feature type="domain" description="PH" evidence="6">
    <location>
        <begin position="841"/>
        <end position="942"/>
    </location>
</feature>
<feature type="region of interest" description="Disordered" evidence="5">
    <location>
        <begin position="614"/>
        <end position="634"/>
    </location>
</feature>
<dbReference type="GO" id="GO:0032418">
    <property type="term" value="P:lysosome localization"/>
    <property type="evidence" value="ECO:0007669"/>
    <property type="project" value="TreeGrafter"/>
</dbReference>
<dbReference type="SUPFAM" id="SSF50729">
    <property type="entry name" value="PH domain-like"/>
    <property type="match status" value="1"/>
</dbReference>
<evidence type="ECO:0000259" key="6">
    <source>
        <dbReference type="PROSITE" id="PS50003"/>
    </source>
</evidence>
<dbReference type="AlphaFoldDB" id="A0AAJ7TPJ5"/>
<dbReference type="CDD" id="cd17680">
    <property type="entry name" value="RUN_PLEKHM2"/>
    <property type="match status" value="1"/>
</dbReference>